<name>A0A383EVW0_9ZZZZ</name>
<evidence type="ECO:0000313" key="2">
    <source>
        <dbReference type="EMBL" id="SVE60355.1"/>
    </source>
</evidence>
<feature type="compositionally biased region" description="Polar residues" evidence="1">
    <location>
        <begin position="102"/>
        <end position="115"/>
    </location>
</feature>
<dbReference type="EMBL" id="UINC01228860">
    <property type="protein sequence ID" value="SVE60355.1"/>
    <property type="molecule type" value="Genomic_DNA"/>
</dbReference>
<feature type="compositionally biased region" description="Basic and acidic residues" evidence="1">
    <location>
        <begin position="31"/>
        <end position="47"/>
    </location>
</feature>
<evidence type="ECO:0000256" key="1">
    <source>
        <dbReference type="SAM" id="MobiDB-lite"/>
    </source>
</evidence>
<sequence length="115" mass="11887">MKLTKIFGIVLSLHVVVILLVMFQPGCQTVDDNKPVTDESSDPKDLPAGKPSFNQGLPDPTPSSPGGQGQTTNSGLSAPTRPDPGGIIVPGLTPDPDPSGALNLTPTNVSVYKVQ</sequence>
<reference evidence="2" key="1">
    <citation type="submission" date="2018-05" db="EMBL/GenBank/DDBJ databases">
        <authorList>
            <person name="Lanie J.A."/>
            <person name="Ng W.-L."/>
            <person name="Kazmierczak K.M."/>
            <person name="Andrzejewski T.M."/>
            <person name="Davidsen T.M."/>
            <person name="Wayne K.J."/>
            <person name="Tettelin H."/>
            <person name="Glass J.I."/>
            <person name="Rusch D."/>
            <person name="Podicherti R."/>
            <person name="Tsui H.-C.T."/>
            <person name="Winkler M.E."/>
        </authorList>
    </citation>
    <scope>NUCLEOTIDE SEQUENCE</scope>
</reference>
<accession>A0A383EVW0</accession>
<protein>
    <submittedName>
        <fullName evidence="2">Uncharacterized protein</fullName>
    </submittedName>
</protein>
<feature type="region of interest" description="Disordered" evidence="1">
    <location>
        <begin position="28"/>
        <end position="115"/>
    </location>
</feature>
<proteinExistence type="predicted"/>
<organism evidence="2">
    <name type="scientific">marine metagenome</name>
    <dbReference type="NCBI Taxonomy" id="408172"/>
    <lineage>
        <taxon>unclassified sequences</taxon>
        <taxon>metagenomes</taxon>
        <taxon>ecological metagenomes</taxon>
    </lineage>
</organism>
<gene>
    <name evidence="2" type="ORF">METZ01_LOCUS513209</name>
</gene>
<feature type="non-terminal residue" evidence="2">
    <location>
        <position position="115"/>
    </location>
</feature>
<dbReference type="AlphaFoldDB" id="A0A383EVW0"/>